<gene>
    <name evidence="2" type="ORF">SAMN04490239_0162</name>
</gene>
<keyword evidence="3" id="KW-1185">Reference proteome</keyword>
<dbReference type="AlphaFoldDB" id="A0A1H4I9F4"/>
<protein>
    <submittedName>
        <fullName evidence="2">TniQ protein</fullName>
    </submittedName>
</protein>
<dbReference type="RefSeq" id="WP_072948792.1">
    <property type="nucleotide sequence ID" value="NZ_FNSV01000001.1"/>
</dbReference>
<feature type="domain" description="TniQ" evidence="1">
    <location>
        <begin position="8"/>
        <end position="170"/>
    </location>
</feature>
<accession>A0A1H4I9F4</accession>
<evidence type="ECO:0000313" key="2">
    <source>
        <dbReference type="EMBL" id="SEB29912.1"/>
    </source>
</evidence>
<reference evidence="3" key="1">
    <citation type="submission" date="2016-10" db="EMBL/GenBank/DDBJ databases">
        <authorList>
            <person name="Varghese N."/>
            <person name="Submissions S."/>
        </authorList>
    </citation>
    <scope>NUCLEOTIDE SEQUENCE [LARGE SCALE GENOMIC DNA]</scope>
    <source>
        <strain evidence="3">DSM 44498</strain>
    </source>
</reference>
<dbReference type="OrthoDB" id="4813139at2"/>
<proteinExistence type="predicted"/>
<evidence type="ECO:0000259" key="1">
    <source>
        <dbReference type="Pfam" id="PF06527"/>
    </source>
</evidence>
<dbReference type="Proteomes" id="UP000183561">
    <property type="component" value="Unassembled WGS sequence"/>
</dbReference>
<evidence type="ECO:0000313" key="3">
    <source>
        <dbReference type="Proteomes" id="UP000183561"/>
    </source>
</evidence>
<dbReference type="InterPro" id="IPR009492">
    <property type="entry name" value="TniQ"/>
</dbReference>
<dbReference type="Pfam" id="PF06527">
    <property type="entry name" value="TniQ"/>
    <property type="match status" value="1"/>
</dbReference>
<organism evidence="2 3">
    <name type="scientific">Rhodococcus koreensis</name>
    <dbReference type="NCBI Taxonomy" id="99653"/>
    <lineage>
        <taxon>Bacteria</taxon>
        <taxon>Bacillati</taxon>
        <taxon>Actinomycetota</taxon>
        <taxon>Actinomycetes</taxon>
        <taxon>Mycobacteriales</taxon>
        <taxon>Nocardiaceae</taxon>
        <taxon>Rhodococcus</taxon>
    </lineage>
</organism>
<dbReference type="EMBL" id="FNSV01000001">
    <property type="protein sequence ID" value="SEB29912.1"/>
    <property type="molecule type" value="Genomic_DNA"/>
</dbReference>
<sequence length="410" mass="44609">MTRTGKWPLHPPPQPGEALSSWLYRIAQLHSLSLDELLEHDLSHRGLTARELDDDPPPALLDTIADRSGVPLDRLRPMSLAGWAPWLLDNPDPDRCSFPTYVHQLSVLLPTDRRDPAVRAPTSARWRPWVNVNRSYRACPDCVAPSGPWSIPLVGQLPLTLGCPAHHRRLESCNTIPHPLARWETASLVTRATTAPEAALDALIAQALGAGTVTLSRRAVHAAVWFRMLRTLLDELCTPFRAAGPGGDDLRRIWTSVGRRPHRVLTTTFEELDWATQAHLLAAAAVAIDLLAAGTITARGTHGHLLCPWPSTTVFGGRPTRHPSPSRSVHPVTGDETAALWARVRSSMEAAIAAARQDPAAAQALFTLARNGCRTEAAVLRLRTAFAQHGISLPVPDTTPTQPENAHSPG</sequence>
<name>A0A1H4I9F4_9NOCA</name>